<dbReference type="RefSeq" id="WP_048040797.1">
    <property type="nucleotide sequence ID" value="NZ_CP009511.1"/>
</dbReference>
<keyword evidence="1" id="KW-1133">Transmembrane helix</keyword>
<accession>A0A0E3LSZ7</accession>
<evidence type="ECO:0000313" key="2">
    <source>
        <dbReference type="EMBL" id="AKB62641.1"/>
    </source>
</evidence>
<dbReference type="Proteomes" id="UP000033116">
    <property type="component" value="Chromosome"/>
</dbReference>
<reference evidence="2 3" key="1">
    <citation type="submission" date="2014-07" db="EMBL/GenBank/DDBJ databases">
        <title>Methanogenic archaea and the global carbon cycle.</title>
        <authorList>
            <person name="Henriksen J.R."/>
            <person name="Luke J."/>
            <person name="Reinhart S."/>
            <person name="Benedict M.N."/>
            <person name="Youngblut N.D."/>
            <person name="Metcalf M.E."/>
            <person name="Whitaker R.J."/>
            <person name="Metcalf W.W."/>
        </authorList>
    </citation>
    <scope>NUCLEOTIDE SEQUENCE [LARGE SCALE GENOMIC DNA]</scope>
    <source>
        <strain evidence="2 3">SarPi</strain>
    </source>
</reference>
<proteinExistence type="predicted"/>
<dbReference type="GO" id="GO:0005886">
    <property type="term" value="C:plasma membrane"/>
    <property type="evidence" value="ECO:0007669"/>
    <property type="project" value="TreeGrafter"/>
</dbReference>
<evidence type="ECO:0000256" key="1">
    <source>
        <dbReference type="SAM" id="Phobius"/>
    </source>
</evidence>
<feature type="transmembrane region" description="Helical" evidence="1">
    <location>
        <begin position="155"/>
        <end position="174"/>
    </location>
</feature>
<sequence length="207" mass="23343">MPEIPLKKKIQLLYWITLIRAGLALTLGFAVIFIFLPGEQVPILVNFMGIFWLVNGIIILRWGIRREEKRIIPILAGIVGILTGSLVLIGWPFPRALGMFILGAVILMTGLLRVMGGFTMEEKESLQKPKSNISLGFFEIVLGLLLMYIRAKYDFRLYLVAGLWALFGGIALFNDAMKLRKQLREQDIRQQEIDNIDAGSDLIPGNE</sequence>
<dbReference type="HOGENOM" id="CLU_1324036_0_0_2"/>
<dbReference type="PANTHER" id="PTHR34989">
    <property type="entry name" value="PROTEIN HDED"/>
    <property type="match status" value="1"/>
</dbReference>
<keyword evidence="1" id="KW-0472">Membrane</keyword>
<evidence type="ECO:0000313" key="3">
    <source>
        <dbReference type="Proteomes" id="UP000033116"/>
    </source>
</evidence>
<dbReference type="PANTHER" id="PTHR34989:SF1">
    <property type="entry name" value="PROTEIN HDED"/>
    <property type="match status" value="1"/>
</dbReference>
<feature type="transmembrane region" description="Helical" evidence="1">
    <location>
        <begin position="12"/>
        <end position="37"/>
    </location>
</feature>
<dbReference type="InterPro" id="IPR005325">
    <property type="entry name" value="DUF308_memb"/>
</dbReference>
<dbReference type="AlphaFoldDB" id="A0A0E3LSZ7"/>
<organism evidence="2 3">
    <name type="scientific">Methanosarcina mazei SarPi</name>
    <dbReference type="NCBI Taxonomy" id="1434115"/>
    <lineage>
        <taxon>Archaea</taxon>
        <taxon>Methanobacteriati</taxon>
        <taxon>Methanobacteriota</taxon>
        <taxon>Stenosarchaea group</taxon>
        <taxon>Methanomicrobia</taxon>
        <taxon>Methanosarcinales</taxon>
        <taxon>Methanosarcinaceae</taxon>
        <taxon>Methanosarcina</taxon>
    </lineage>
</organism>
<name>A0A0E3LSZ7_METMZ</name>
<keyword evidence="1" id="KW-0812">Transmembrane</keyword>
<evidence type="ECO:0008006" key="4">
    <source>
        <dbReference type="Google" id="ProtNLM"/>
    </source>
</evidence>
<dbReference type="EMBL" id="CP009511">
    <property type="protein sequence ID" value="AKB62641.1"/>
    <property type="molecule type" value="Genomic_DNA"/>
</dbReference>
<feature type="transmembrane region" description="Helical" evidence="1">
    <location>
        <begin position="132"/>
        <end position="149"/>
    </location>
</feature>
<dbReference type="Pfam" id="PF03729">
    <property type="entry name" value="DUF308"/>
    <property type="match status" value="1"/>
</dbReference>
<gene>
    <name evidence="2" type="ORF">MSMAP_2656</name>
</gene>
<dbReference type="PATRIC" id="fig|1434115.4.peg.3385"/>
<dbReference type="InterPro" id="IPR052712">
    <property type="entry name" value="Acid_resist_chaperone_HdeD"/>
</dbReference>
<protein>
    <recommendedName>
        <fullName evidence="4">DUF308 domain-containing protein</fullName>
    </recommendedName>
</protein>
<dbReference type="GeneID" id="24865946"/>
<feature type="transmembrane region" description="Helical" evidence="1">
    <location>
        <begin position="71"/>
        <end position="91"/>
    </location>
</feature>
<feature type="transmembrane region" description="Helical" evidence="1">
    <location>
        <begin position="97"/>
        <end position="120"/>
    </location>
</feature>
<feature type="transmembrane region" description="Helical" evidence="1">
    <location>
        <begin position="43"/>
        <end position="64"/>
    </location>
</feature>